<protein>
    <recommendedName>
        <fullName evidence="4">Alginate export</fullName>
    </recommendedName>
</protein>
<sequence length="471" mass="51958">MKKLTRYIAIAVTCLFFVAAGANAMTFKAGDMGEMQINAAFKASFGATQYLDFVDDYSKGDDSDFDATRELSFKAQWILNKNLKGVVSFQIGEGSTGGYFGSTDALVGGEEDGDLILELDNLYIDFTTDSGINFKIGSQGFSLAEIAYGSNLFYEVPAGVTFSAPLTNSSSLQAGWFRMADLMDDSNSNTDDQADFLYAKLPVKMDAISFTPWAAYANIQEDVIANAPSHWRYAYFDYPGFLTGANSAVIDPTATDDVSAWYLGVSFGYTMDALSIQASATYGDMDWETATVDASIAGYFADLVIDYKMDGFTPEFFAFYGNGPDANDEDFDMMPVLIGGPTYTSSYFGGSRFNDNMFDSYDSTYATSMWAVGFKVKDIKTGEKLSHEFQIMYAEGTAEDTIFQSPNDILMNEDESVLEVNFNSEYQIMKHLLFATELGYMTFDEDSDYNEALNGSVEDFWKVACAIELSF</sequence>
<evidence type="ECO:0008006" key="4">
    <source>
        <dbReference type="Google" id="ProtNLM"/>
    </source>
</evidence>
<evidence type="ECO:0000256" key="1">
    <source>
        <dbReference type="SAM" id="SignalP"/>
    </source>
</evidence>
<dbReference type="NCBIfam" id="NF033939">
    <property type="entry name" value="DESULF_POR1"/>
    <property type="match status" value="1"/>
</dbReference>
<name>A0A1W1YL67_9BACT</name>
<dbReference type="STRING" id="1121400.SAMN02746065_101170"/>
<keyword evidence="1" id="KW-0732">Signal</keyword>
<keyword evidence="3" id="KW-1185">Reference proteome</keyword>
<dbReference type="OrthoDB" id="5464498at2"/>
<dbReference type="RefSeq" id="WP_084066483.1">
    <property type="nucleotide sequence ID" value="NZ_FWXY01000001.1"/>
</dbReference>
<feature type="chain" id="PRO_5013388955" description="Alginate export" evidence="1">
    <location>
        <begin position="25"/>
        <end position="471"/>
    </location>
</feature>
<dbReference type="Proteomes" id="UP000192418">
    <property type="component" value="Unassembled WGS sequence"/>
</dbReference>
<evidence type="ECO:0000313" key="3">
    <source>
        <dbReference type="Proteomes" id="UP000192418"/>
    </source>
</evidence>
<feature type="signal peptide" evidence="1">
    <location>
        <begin position="1"/>
        <end position="24"/>
    </location>
</feature>
<evidence type="ECO:0000313" key="2">
    <source>
        <dbReference type="EMBL" id="SMC36872.1"/>
    </source>
</evidence>
<organism evidence="2 3">
    <name type="scientific">Desulfocicer vacuolatum DSM 3385</name>
    <dbReference type="NCBI Taxonomy" id="1121400"/>
    <lineage>
        <taxon>Bacteria</taxon>
        <taxon>Pseudomonadati</taxon>
        <taxon>Thermodesulfobacteriota</taxon>
        <taxon>Desulfobacteria</taxon>
        <taxon>Desulfobacterales</taxon>
        <taxon>Desulfobacteraceae</taxon>
        <taxon>Desulfocicer</taxon>
    </lineage>
</organism>
<dbReference type="InterPro" id="IPR059232">
    <property type="entry name" value="Porin_put"/>
</dbReference>
<accession>A0A1W1YL67</accession>
<gene>
    <name evidence="2" type="ORF">SAMN02746065_101170</name>
</gene>
<dbReference type="AlphaFoldDB" id="A0A1W1YL67"/>
<dbReference type="EMBL" id="FWXY01000001">
    <property type="protein sequence ID" value="SMC36872.1"/>
    <property type="molecule type" value="Genomic_DNA"/>
</dbReference>
<reference evidence="2 3" key="1">
    <citation type="submission" date="2017-04" db="EMBL/GenBank/DDBJ databases">
        <authorList>
            <person name="Afonso C.L."/>
            <person name="Miller P.J."/>
            <person name="Scott M.A."/>
            <person name="Spackman E."/>
            <person name="Goraichik I."/>
            <person name="Dimitrov K.M."/>
            <person name="Suarez D.L."/>
            <person name="Swayne D.E."/>
        </authorList>
    </citation>
    <scope>NUCLEOTIDE SEQUENCE [LARGE SCALE GENOMIC DNA]</scope>
    <source>
        <strain evidence="2 3">DSM 3385</strain>
    </source>
</reference>
<proteinExistence type="predicted"/>